<dbReference type="EMBL" id="JBEFKJ010000032">
    <property type="protein sequence ID" value="KAL2038456.1"/>
    <property type="molecule type" value="Genomic_DNA"/>
</dbReference>
<organism evidence="2 3">
    <name type="scientific">Stereocaulon virgatum</name>
    <dbReference type="NCBI Taxonomy" id="373712"/>
    <lineage>
        <taxon>Eukaryota</taxon>
        <taxon>Fungi</taxon>
        <taxon>Dikarya</taxon>
        <taxon>Ascomycota</taxon>
        <taxon>Pezizomycotina</taxon>
        <taxon>Lecanoromycetes</taxon>
        <taxon>OSLEUM clade</taxon>
        <taxon>Lecanoromycetidae</taxon>
        <taxon>Lecanorales</taxon>
        <taxon>Lecanorineae</taxon>
        <taxon>Stereocaulaceae</taxon>
        <taxon>Stereocaulon</taxon>
    </lineage>
</organism>
<protein>
    <submittedName>
        <fullName evidence="2">Uncharacterized protein</fullName>
    </submittedName>
</protein>
<accession>A0ABR3ZZL3</accession>
<comment type="caution">
    <text evidence="2">The sequence shown here is derived from an EMBL/GenBank/DDBJ whole genome shotgun (WGS) entry which is preliminary data.</text>
</comment>
<sequence>MTPRGVSICAICILQILRSLAVAESATSTLLYNSTKTIDYILPTLNTIAASGVDPRFDIGYTFDTPVLPVTPCLMNALAAVSELAVEDFTGNVTPRTYTLTDYPSVSIVTDATVTSKTIEIRFVLWGIWKGIQYMISRNNFRNALLTLMWKGALVGYVFIIRSGTVLGIIRNNDNPTLSQRSDVSSTSDNTANLSKLNRSMIMTYPADEATLAVSFTFGGGTLTIYEVFFTVLSALASLAETPRDRRLRHVSLSPEHYNTTLAIFAPREAPQTSAPILNCEKTLVAMAMIPRFMVQRSDYREVVIIIRENGILIGKGFMERGRV</sequence>
<keyword evidence="1" id="KW-0732">Signal</keyword>
<evidence type="ECO:0000256" key="1">
    <source>
        <dbReference type="SAM" id="SignalP"/>
    </source>
</evidence>
<feature type="chain" id="PRO_5045988460" evidence="1">
    <location>
        <begin position="24"/>
        <end position="324"/>
    </location>
</feature>
<feature type="signal peptide" evidence="1">
    <location>
        <begin position="1"/>
        <end position="23"/>
    </location>
</feature>
<proteinExistence type="predicted"/>
<name>A0ABR3ZZL3_9LECA</name>
<dbReference type="Proteomes" id="UP001590950">
    <property type="component" value="Unassembled WGS sequence"/>
</dbReference>
<keyword evidence="3" id="KW-1185">Reference proteome</keyword>
<evidence type="ECO:0000313" key="2">
    <source>
        <dbReference type="EMBL" id="KAL2038456.1"/>
    </source>
</evidence>
<evidence type="ECO:0000313" key="3">
    <source>
        <dbReference type="Proteomes" id="UP001590950"/>
    </source>
</evidence>
<gene>
    <name evidence="2" type="ORF">N7G274_008795</name>
</gene>
<reference evidence="2 3" key="1">
    <citation type="submission" date="2024-09" db="EMBL/GenBank/DDBJ databases">
        <title>Rethinking Asexuality: The Enigmatic Case of Functional Sexual Genes in Lepraria (Stereocaulaceae).</title>
        <authorList>
            <person name="Doellman M."/>
            <person name="Sun Y."/>
            <person name="Barcenas-Pena A."/>
            <person name="Lumbsch H.T."/>
            <person name="Grewe F."/>
        </authorList>
    </citation>
    <scope>NUCLEOTIDE SEQUENCE [LARGE SCALE GENOMIC DNA]</scope>
    <source>
        <strain evidence="2 3">Mercado 3170</strain>
    </source>
</reference>